<evidence type="ECO:0000313" key="1">
    <source>
        <dbReference type="EMBL" id="KAB1643587.1"/>
    </source>
</evidence>
<reference evidence="1 2" key="1">
    <citation type="submission" date="2019-09" db="EMBL/GenBank/DDBJ databases">
        <title>Phylogeny of genus Pseudoclavibacter and closely related genus.</title>
        <authorList>
            <person name="Li Y."/>
        </authorList>
    </citation>
    <scope>NUCLEOTIDE SEQUENCE [LARGE SCALE GENOMIC DNA]</scope>
    <source>
        <strain evidence="1 2">KCTC 13959</strain>
    </source>
</reference>
<name>A0A7J5BC87_9MICO</name>
<dbReference type="AlphaFoldDB" id="A0A7J5BC87"/>
<dbReference type="Proteomes" id="UP000433493">
    <property type="component" value="Unassembled WGS sequence"/>
</dbReference>
<comment type="caution">
    <text evidence="1">The sequence shown here is derived from an EMBL/GenBank/DDBJ whole genome shotgun (WGS) entry which is preliminary data.</text>
</comment>
<keyword evidence="2" id="KW-1185">Reference proteome</keyword>
<proteinExistence type="predicted"/>
<dbReference type="EMBL" id="WBKB01000003">
    <property type="protein sequence ID" value="KAB1643587.1"/>
    <property type="molecule type" value="Genomic_DNA"/>
</dbReference>
<dbReference type="RefSeq" id="WP_158052002.1">
    <property type="nucleotide sequence ID" value="NZ_WBKB01000003.1"/>
</dbReference>
<sequence>MNQTKRIRSALDILNTVPEMVGYLPQNSLVILPLTNGHGRACIRMDLPARESSVGVEEYTLHVLRQVMQLPDANEVFLVVYSDANIEDSNVPFADLQYAVCEGLDHFGIRIKGVLTRAANGWSSLDGGHSGPLEELQSAAQARVPASFEEFAAIAPANEIAQDNLAFALQQFELLGLELDLPTAIFAWEKMLAFRTQLEPESLLANQAILAATLREDLLTECLLAHAAYGTDVSEELERVWRALDADEEQEVDGLITDRLETEPVDLPRVTEGIALLRELIGAFPESELANGYAALAWLEWARGSSSLASHFARGALTRDQSHPLALAVSLAADGGVSPGWIRQVGVTGGFTEEDFEELLGAGQ</sequence>
<organism evidence="1 2">
    <name type="scientific">Gulosibacter chungangensis</name>
    <dbReference type="NCBI Taxonomy" id="979746"/>
    <lineage>
        <taxon>Bacteria</taxon>
        <taxon>Bacillati</taxon>
        <taxon>Actinomycetota</taxon>
        <taxon>Actinomycetes</taxon>
        <taxon>Micrococcales</taxon>
        <taxon>Microbacteriaceae</taxon>
        <taxon>Gulosibacter</taxon>
    </lineage>
</organism>
<protein>
    <submittedName>
        <fullName evidence="1">DUF4192 family protein</fullName>
    </submittedName>
</protein>
<dbReference type="OrthoDB" id="4954868at2"/>
<accession>A0A7J5BC87</accession>
<dbReference type="InterPro" id="IPR025447">
    <property type="entry name" value="DUF4192"/>
</dbReference>
<evidence type="ECO:0000313" key="2">
    <source>
        <dbReference type="Proteomes" id="UP000433493"/>
    </source>
</evidence>
<gene>
    <name evidence="1" type="ORF">F8O05_06850</name>
</gene>
<dbReference type="Pfam" id="PF13830">
    <property type="entry name" value="DUF4192"/>
    <property type="match status" value="1"/>
</dbReference>